<protein>
    <submittedName>
        <fullName evidence="2">Uncharacterized protein</fullName>
    </submittedName>
</protein>
<dbReference type="RefSeq" id="WP_267025212.1">
    <property type="nucleotide sequence ID" value="NZ_JAIFZO010000002.1"/>
</dbReference>
<reference evidence="2" key="1">
    <citation type="journal article" date="2022" name="bioRxiv">
        <title>Discovery and biosynthetic assessment of Streptomyces ortus sp nov. isolated from a deep-sea sponge.</title>
        <authorList>
            <person name="Williams S.E."/>
        </authorList>
    </citation>
    <scope>NUCLEOTIDE SEQUENCE</scope>
    <source>
        <strain evidence="2">A15ISP2-DRY2</strain>
    </source>
</reference>
<keyword evidence="3" id="KW-1185">Reference proteome</keyword>
<feature type="region of interest" description="Disordered" evidence="1">
    <location>
        <begin position="27"/>
        <end position="58"/>
    </location>
</feature>
<sequence>MTRPIRDLDTPLDRLEQQVADLVARQNEQRADESAERLRGFFAGQPLPTRRTATEETP</sequence>
<dbReference type="Proteomes" id="UP001165590">
    <property type="component" value="Unassembled WGS sequence"/>
</dbReference>
<evidence type="ECO:0000313" key="2">
    <source>
        <dbReference type="EMBL" id="MCX4232109.1"/>
    </source>
</evidence>
<dbReference type="EMBL" id="JAIFZO010000002">
    <property type="protein sequence ID" value="MCX4232109.1"/>
    <property type="molecule type" value="Genomic_DNA"/>
</dbReference>
<proteinExistence type="predicted"/>
<name>A0ABT3UX17_9ACTN</name>
<feature type="compositionally biased region" description="Basic and acidic residues" evidence="1">
    <location>
        <begin position="27"/>
        <end position="39"/>
    </location>
</feature>
<gene>
    <name evidence="2" type="ORF">K3769_04785</name>
</gene>
<organism evidence="2 3">
    <name type="scientific">Streptomyces ortus</name>
    <dbReference type="NCBI Taxonomy" id="2867268"/>
    <lineage>
        <taxon>Bacteria</taxon>
        <taxon>Bacillati</taxon>
        <taxon>Actinomycetota</taxon>
        <taxon>Actinomycetes</taxon>
        <taxon>Kitasatosporales</taxon>
        <taxon>Streptomycetaceae</taxon>
        <taxon>Streptomyces</taxon>
    </lineage>
</organism>
<evidence type="ECO:0000313" key="3">
    <source>
        <dbReference type="Proteomes" id="UP001165590"/>
    </source>
</evidence>
<evidence type="ECO:0000256" key="1">
    <source>
        <dbReference type="SAM" id="MobiDB-lite"/>
    </source>
</evidence>
<accession>A0ABT3UX17</accession>
<comment type="caution">
    <text evidence="2">The sequence shown here is derived from an EMBL/GenBank/DDBJ whole genome shotgun (WGS) entry which is preliminary data.</text>
</comment>